<comment type="similarity">
    <text evidence="2">Belongs to the fimbrial protein family.</text>
</comment>
<dbReference type="Gene3D" id="2.60.40.1090">
    <property type="entry name" value="Fimbrial-type adhesion domain"/>
    <property type="match status" value="1"/>
</dbReference>
<evidence type="ECO:0000313" key="8">
    <source>
        <dbReference type="Proteomes" id="UP001235341"/>
    </source>
</evidence>
<dbReference type="Pfam" id="PF00419">
    <property type="entry name" value="Fimbrial"/>
    <property type="match status" value="1"/>
</dbReference>
<keyword evidence="8" id="KW-1185">Reference proteome</keyword>
<feature type="domain" description="Fimbrial-type adhesion" evidence="6">
    <location>
        <begin position="205"/>
        <end position="339"/>
    </location>
</feature>
<reference evidence="7 8" key="1">
    <citation type="submission" date="2023-08" db="EMBL/GenBank/DDBJ databases">
        <title>Complete Genome and Methylome dissection of Serratia fonticola NEB369.</title>
        <authorList>
            <person name="Fomenkov A."/>
            <person name="Roberts R.D."/>
        </authorList>
    </citation>
    <scope>NUCLEOTIDE SEQUENCE [LARGE SCALE GENOMIC DNA]</scope>
    <source>
        <strain evidence="7 8">NEB369</strain>
    </source>
</reference>
<dbReference type="RefSeq" id="WP_309206152.1">
    <property type="nucleotide sequence ID" value="NZ_CP133586.1"/>
</dbReference>
<keyword evidence="3 5" id="KW-0732">Signal</keyword>
<dbReference type="InterPro" id="IPR050263">
    <property type="entry name" value="Bact_Fimbrial_Adh_Pro"/>
</dbReference>
<dbReference type="InterPro" id="IPR000259">
    <property type="entry name" value="Adhesion_dom_fimbrial"/>
</dbReference>
<evidence type="ECO:0000256" key="3">
    <source>
        <dbReference type="ARBA" id="ARBA00022729"/>
    </source>
</evidence>
<dbReference type="SUPFAM" id="SSF49401">
    <property type="entry name" value="Bacterial adhesins"/>
    <property type="match status" value="1"/>
</dbReference>
<dbReference type="PANTHER" id="PTHR33420:SF12">
    <property type="entry name" value="FIMBRIN-LIKE PROTEIN FIMI-RELATED"/>
    <property type="match status" value="1"/>
</dbReference>
<evidence type="ECO:0000256" key="2">
    <source>
        <dbReference type="ARBA" id="ARBA00006671"/>
    </source>
</evidence>
<evidence type="ECO:0000313" key="7">
    <source>
        <dbReference type="EMBL" id="WMT16051.1"/>
    </source>
</evidence>
<evidence type="ECO:0000256" key="1">
    <source>
        <dbReference type="ARBA" id="ARBA00004561"/>
    </source>
</evidence>
<keyword evidence="4" id="KW-0281">Fimbrium</keyword>
<feature type="chain" id="PRO_5046212523" evidence="5">
    <location>
        <begin position="22"/>
        <end position="339"/>
    </location>
</feature>
<dbReference type="Gene3D" id="2.60.40.3310">
    <property type="match status" value="1"/>
</dbReference>
<dbReference type="PANTHER" id="PTHR33420">
    <property type="entry name" value="FIMBRIAL SUBUNIT ELFA-RELATED"/>
    <property type="match status" value="1"/>
</dbReference>
<evidence type="ECO:0000256" key="4">
    <source>
        <dbReference type="ARBA" id="ARBA00023263"/>
    </source>
</evidence>
<dbReference type="Proteomes" id="UP001235341">
    <property type="component" value="Chromosome"/>
</dbReference>
<organism evidence="7 8">
    <name type="scientific">Serratia fonticola</name>
    <dbReference type="NCBI Taxonomy" id="47917"/>
    <lineage>
        <taxon>Bacteria</taxon>
        <taxon>Pseudomonadati</taxon>
        <taxon>Pseudomonadota</taxon>
        <taxon>Gammaproteobacteria</taxon>
        <taxon>Enterobacterales</taxon>
        <taxon>Yersiniaceae</taxon>
        <taxon>Serratia</taxon>
    </lineage>
</organism>
<feature type="signal peptide" evidence="5">
    <location>
        <begin position="1"/>
        <end position="21"/>
    </location>
</feature>
<dbReference type="EMBL" id="CP133586">
    <property type="protein sequence ID" value="WMT16051.1"/>
    <property type="molecule type" value="Genomic_DNA"/>
</dbReference>
<sequence length="339" mass="34641">MKNGLKIAMVLPLIYTTPSWAFGICSTATPSVSISGSALMVQRDVKVGDPLSDSILVSPLQTIFTCPSTPVYSGVWQNFGFKTSNAFTGLKAGSQHIYATSVSGIGFTLGASQNDASTVYWLPSTSASPLDGNVNQIAMVAIQNSNFSSSRGSANIKLYKTGPINSGVLSGKVGSFIIGSSVAGGGGWATEVPINISAINVTVLACTLNTPSISVPLGDVQAGLFTGVGSTLGTKSFNLGLNCSAGARVNVSMSGIQNADTVNTSVLALTGAGNTNVAKGVGTQILYNGTPMKLGENLLLKTSAGGVETLGFQARYYQTLANVVPGQANTSATLNITYQ</sequence>
<protein>
    <submittedName>
        <fullName evidence="7">Fimbrial protein</fullName>
    </submittedName>
</protein>
<name>A0ABY9PVA8_SERFO</name>
<evidence type="ECO:0000259" key="6">
    <source>
        <dbReference type="Pfam" id="PF00419"/>
    </source>
</evidence>
<gene>
    <name evidence="7" type="ORF">RFB13_06905</name>
</gene>
<dbReference type="InterPro" id="IPR036937">
    <property type="entry name" value="Adhesion_dom_fimbrial_sf"/>
</dbReference>
<evidence type="ECO:0000256" key="5">
    <source>
        <dbReference type="SAM" id="SignalP"/>
    </source>
</evidence>
<comment type="subcellular location">
    <subcellularLocation>
        <location evidence="1">Fimbrium</location>
    </subcellularLocation>
</comment>
<accession>A0ABY9PVA8</accession>
<dbReference type="InterPro" id="IPR008966">
    <property type="entry name" value="Adhesion_dom_sf"/>
</dbReference>
<proteinExistence type="inferred from homology"/>